<feature type="transmembrane region" description="Helical" evidence="1">
    <location>
        <begin position="12"/>
        <end position="32"/>
    </location>
</feature>
<dbReference type="AlphaFoldDB" id="A0A7G9W6A3"/>
<keyword evidence="1" id="KW-1133">Transmembrane helix</keyword>
<keyword evidence="1" id="KW-0812">Transmembrane</keyword>
<dbReference type="EMBL" id="CP058559">
    <property type="protein sequence ID" value="QNO14215.1"/>
    <property type="molecule type" value="Genomic_DNA"/>
</dbReference>
<evidence type="ECO:0000256" key="1">
    <source>
        <dbReference type="SAM" id="Phobius"/>
    </source>
</evidence>
<keyword evidence="3" id="KW-1185">Reference proteome</keyword>
<dbReference type="Proteomes" id="UP000516160">
    <property type="component" value="Chromosome"/>
</dbReference>
<dbReference type="KEGG" id="acae:HYG86_05230"/>
<gene>
    <name evidence="2" type="ORF">HYG86_05230</name>
</gene>
<dbReference type="Pfam" id="PF21900">
    <property type="entry name" value="DUF6920"/>
    <property type="match status" value="1"/>
</dbReference>
<proteinExistence type="predicted"/>
<sequence length="289" mass="33355">MLKIENIRGGILKPWLIIIIAIVILIIIVFSVGKRQMSKRIDTEIGNLIKDIETFDRKITHQDLEELPEPVQKWLEKVGVVGKEHIQSVHFMQTGKMRLNPDQSWMVPQAEQYVNVQNPGYLWHVDLPMMPILNTKGKDLFFEGNGQMEVRIGHLIPVVNEKSNYKLNESSLGRFLLELPLYPTASLNDYISWEDIDKNSAKAIMKYKGLESSATLLFDDSGSILSIEAMRFKDTDENAKRLKCVGTIVEQKEFEGFIVPTKIDISWQLEEGEFTWFQVEIYDVKFNIH</sequence>
<evidence type="ECO:0000313" key="2">
    <source>
        <dbReference type="EMBL" id="QNO14215.1"/>
    </source>
</evidence>
<evidence type="ECO:0000313" key="3">
    <source>
        <dbReference type="Proteomes" id="UP000516160"/>
    </source>
</evidence>
<reference evidence="2 3" key="1">
    <citation type="submission" date="2020-07" db="EMBL/GenBank/DDBJ databases">
        <title>Alkalicella. sp. LB2 genome.</title>
        <authorList>
            <person name="Postec A."/>
            <person name="Quemeneur M."/>
        </authorList>
    </citation>
    <scope>NUCLEOTIDE SEQUENCE [LARGE SCALE GENOMIC DNA]</scope>
    <source>
        <strain evidence="2 3">LB2</strain>
    </source>
</reference>
<protein>
    <submittedName>
        <fullName evidence="2">Uncharacterized protein</fullName>
    </submittedName>
</protein>
<accession>A0A7G9W6A3</accession>
<dbReference type="RefSeq" id="WP_213167874.1">
    <property type="nucleotide sequence ID" value="NZ_CP058559.1"/>
</dbReference>
<organism evidence="2 3">
    <name type="scientific">Alkalicella caledoniensis</name>
    <dbReference type="NCBI Taxonomy" id="2731377"/>
    <lineage>
        <taxon>Bacteria</taxon>
        <taxon>Bacillati</taxon>
        <taxon>Bacillota</taxon>
        <taxon>Clostridia</taxon>
        <taxon>Eubacteriales</taxon>
        <taxon>Proteinivoracaceae</taxon>
        <taxon>Alkalicella</taxon>
    </lineage>
</organism>
<dbReference type="InterPro" id="IPR054213">
    <property type="entry name" value="DUF6920"/>
</dbReference>
<name>A0A7G9W6A3_ALKCA</name>
<keyword evidence="1" id="KW-0472">Membrane</keyword>